<keyword evidence="2" id="KW-0433">Leucine-rich repeat</keyword>
<evidence type="ECO:0000256" key="7">
    <source>
        <dbReference type="ARBA" id="ARBA00023136"/>
    </source>
</evidence>
<evidence type="ECO:0000256" key="4">
    <source>
        <dbReference type="ARBA" id="ARBA00022729"/>
    </source>
</evidence>
<comment type="caution">
    <text evidence="11">The sequence shown here is derived from an EMBL/GenBank/DDBJ whole genome shotgun (WGS) entry which is preliminary data.</text>
</comment>
<dbReference type="SUPFAM" id="SSF52047">
    <property type="entry name" value="RNI-like"/>
    <property type="match status" value="1"/>
</dbReference>
<keyword evidence="4" id="KW-0732">Signal</keyword>
<dbReference type="Proteomes" id="UP000290289">
    <property type="component" value="Chromosome 1"/>
</dbReference>
<keyword evidence="8" id="KW-0325">Glycoprotein</keyword>
<evidence type="ECO:0000256" key="9">
    <source>
        <dbReference type="SAM" id="MobiDB-lite"/>
    </source>
</evidence>
<dbReference type="AlphaFoldDB" id="A0A498KKW5"/>
<dbReference type="GO" id="GO:0016020">
    <property type="term" value="C:membrane"/>
    <property type="evidence" value="ECO:0007669"/>
    <property type="project" value="UniProtKB-SubCell"/>
</dbReference>
<dbReference type="Gene3D" id="1.10.510.10">
    <property type="entry name" value="Transferase(Phosphotransferase) domain 1"/>
    <property type="match status" value="1"/>
</dbReference>
<dbReference type="EMBL" id="RDQH01000327">
    <property type="protein sequence ID" value="RXI08820.1"/>
    <property type="molecule type" value="Genomic_DNA"/>
</dbReference>
<dbReference type="InterPro" id="IPR051809">
    <property type="entry name" value="Plant_receptor-like_S/T_kinase"/>
</dbReference>
<evidence type="ECO:0000256" key="6">
    <source>
        <dbReference type="ARBA" id="ARBA00022989"/>
    </source>
</evidence>
<keyword evidence="3" id="KW-0812">Transmembrane</keyword>
<evidence type="ECO:0000259" key="10">
    <source>
        <dbReference type="Pfam" id="PF08263"/>
    </source>
</evidence>
<evidence type="ECO:0000256" key="1">
    <source>
        <dbReference type="ARBA" id="ARBA00004167"/>
    </source>
</evidence>
<dbReference type="SMART" id="SM00365">
    <property type="entry name" value="LRR_SD22"/>
    <property type="match status" value="4"/>
</dbReference>
<dbReference type="Gene3D" id="3.80.10.10">
    <property type="entry name" value="Ribonuclease Inhibitor"/>
    <property type="match status" value="4"/>
</dbReference>
<evidence type="ECO:0000256" key="8">
    <source>
        <dbReference type="ARBA" id="ARBA00023180"/>
    </source>
</evidence>
<organism evidence="11 12">
    <name type="scientific">Malus domestica</name>
    <name type="common">Apple</name>
    <name type="synonym">Pyrus malus</name>
    <dbReference type="NCBI Taxonomy" id="3750"/>
    <lineage>
        <taxon>Eukaryota</taxon>
        <taxon>Viridiplantae</taxon>
        <taxon>Streptophyta</taxon>
        <taxon>Embryophyta</taxon>
        <taxon>Tracheophyta</taxon>
        <taxon>Spermatophyta</taxon>
        <taxon>Magnoliopsida</taxon>
        <taxon>eudicotyledons</taxon>
        <taxon>Gunneridae</taxon>
        <taxon>Pentapetalae</taxon>
        <taxon>rosids</taxon>
        <taxon>fabids</taxon>
        <taxon>Rosales</taxon>
        <taxon>Rosaceae</taxon>
        <taxon>Amygdaloideae</taxon>
        <taxon>Maleae</taxon>
        <taxon>Malus</taxon>
    </lineage>
</organism>
<evidence type="ECO:0000313" key="11">
    <source>
        <dbReference type="EMBL" id="RXI08820.1"/>
    </source>
</evidence>
<evidence type="ECO:0000313" key="12">
    <source>
        <dbReference type="Proteomes" id="UP000290289"/>
    </source>
</evidence>
<dbReference type="Pfam" id="PF13855">
    <property type="entry name" value="LRR_8"/>
    <property type="match status" value="2"/>
</dbReference>
<keyword evidence="5" id="KW-0677">Repeat</keyword>
<name>A0A498KKW5_MALDO</name>
<keyword evidence="12" id="KW-1185">Reference proteome</keyword>
<keyword evidence="6" id="KW-1133">Transmembrane helix</keyword>
<dbReference type="STRING" id="3750.A0A498KKW5"/>
<evidence type="ECO:0000256" key="2">
    <source>
        <dbReference type="ARBA" id="ARBA00022614"/>
    </source>
</evidence>
<reference evidence="11 12" key="1">
    <citation type="submission" date="2018-10" db="EMBL/GenBank/DDBJ databases">
        <title>A high-quality apple genome assembly.</title>
        <authorList>
            <person name="Hu J."/>
        </authorList>
    </citation>
    <scope>NUCLEOTIDE SEQUENCE [LARGE SCALE GENOMIC DNA]</scope>
    <source>
        <strain evidence="12">cv. HFTH1</strain>
        <tissue evidence="11">Young leaf</tissue>
    </source>
</reference>
<accession>A0A498KKW5</accession>
<feature type="domain" description="Leucine-rich repeat-containing N-terminal plant-type" evidence="10">
    <location>
        <begin position="449"/>
        <end position="488"/>
    </location>
</feature>
<proteinExistence type="predicted"/>
<dbReference type="InterPro" id="IPR032675">
    <property type="entry name" value="LRR_dom_sf"/>
</dbReference>
<dbReference type="Pfam" id="PF00560">
    <property type="entry name" value="LRR_1"/>
    <property type="match status" value="5"/>
</dbReference>
<dbReference type="SUPFAM" id="SSF56112">
    <property type="entry name" value="Protein kinase-like (PK-like)"/>
    <property type="match status" value="1"/>
</dbReference>
<dbReference type="SUPFAM" id="SSF52058">
    <property type="entry name" value="L domain-like"/>
    <property type="match status" value="1"/>
</dbReference>
<dbReference type="PANTHER" id="PTHR27008:SF592">
    <property type="entry name" value="LEUCINE-RICH REPEAT RECEPTOR-LIKE PROTEIN KINASE FAMILY PROTEIN-RELATED"/>
    <property type="match status" value="1"/>
</dbReference>
<dbReference type="FunFam" id="3.80.10.10:FF:000041">
    <property type="entry name" value="LRR receptor-like serine/threonine-protein kinase ERECTA"/>
    <property type="match status" value="1"/>
</dbReference>
<protein>
    <recommendedName>
        <fullName evidence="10">Leucine-rich repeat-containing N-terminal plant-type domain-containing protein</fullName>
    </recommendedName>
</protein>
<dbReference type="InterPro" id="IPR013210">
    <property type="entry name" value="LRR_N_plant-typ"/>
</dbReference>
<comment type="subcellular location">
    <subcellularLocation>
        <location evidence="1">Membrane</location>
        <topology evidence="1">Single-pass membrane protein</topology>
    </subcellularLocation>
</comment>
<keyword evidence="7" id="KW-0472">Membrane</keyword>
<dbReference type="PANTHER" id="PTHR27008">
    <property type="entry name" value="OS04G0122200 PROTEIN"/>
    <property type="match status" value="1"/>
</dbReference>
<evidence type="ECO:0000256" key="3">
    <source>
        <dbReference type="ARBA" id="ARBA00022692"/>
    </source>
</evidence>
<evidence type="ECO:0000256" key="5">
    <source>
        <dbReference type="ARBA" id="ARBA00022737"/>
    </source>
</evidence>
<gene>
    <name evidence="11" type="ORF">DVH24_022964</name>
</gene>
<dbReference type="Pfam" id="PF08263">
    <property type="entry name" value="LRRNT_2"/>
    <property type="match status" value="1"/>
</dbReference>
<dbReference type="InterPro" id="IPR001611">
    <property type="entry name" value="Leu-rich_rpt"/>
</dbReference>
<feature type="region of interest" description="Disordered" evidence="9">
    <location>
        <begin position="948"/>
        <end position="968"/>
    </location>
</feature>
<sequence>MPRDRKDMSNVVAELCLTRDVLTGTRRPREHLSFSCKNSASLVHNPSFISQSAYMGFWEYGMESKVSTYGDLYSYGILLLEMITCKRPTDGMFKDGMDLHNFVMMALPERVEEICDPLLVQIEESSGTTNPRSNKGNQVPNDQRQRVVECLTSIARIGVACSAAMPRDRKDMSNVVTELCLIRDVLTGTRRPREHLVVECLTSIARIGVACSAAMPRDRKDISNVVTELCLTRDVLTGTKMDANKLENNEEGDLDFLSSLVNCTNLERLDISDNNFGGVLPESLSNLSTRLEVMTLGGNYLSGSIPVDIGNLINLGVLGIGRNLLRGPIPSSISKLSKLYDLSLNHNELSGTIPSSVGNLTSLGRLLLMSNTLEGSIPPSLGECMNLQALQVLGYHGQDRSCLFRRFAERADGYWTCCRRIMPIRSIYLFVTTLLFVMNLSSADPFGNETDRLALLKFKESISADPLGFLNSCNDSFHFCNWYGVTCSRRHQRVAALNLQGSDLRGTISPHIGNLSFLRSSHLNLSDNILEGEIPVNLTYCSELSIISLTSNRLTGNILRHPTFLGKSFINHTTFLGIYNLVGNVPEEIAQLKSLSFFAIRPNNLSGMIPSSLFNISSMNTLSLTDNEFEGIIPPDIGLKMPNLQQIAIGGNEFSGTIPASFSNASQLQILDIAENNFVGQVPASFGDLPDLRWLCLSNNNVGSYSANDLYFITSLTNCSNLEILDMSLNNFGGVLPNSVANLSTQLTKLYLGVNQISGNIPAALENLNNLIVLGMQANLFTGIIPTFFGKFQQLQILALDGNRLSGQIPSSIGNLTQMFQLYLSENKLEGSIPLSIGNCKNLQYMDISDNSLSGDIPPQTHFSYRRLLSKSKQHKYAIGGEPSRQGDIYSYGILVLLMFTGRTEEDRLKKCSKTVSISITSLRWQYLKEQCRSWILLSSPLLKRKRLQQKEGKQTTSMAKLRREKKT</sequence>
<dbReference type="FunFam" id="3.80.10.10:FF:000095">
    <property type="entry name" value="LRR receptor-like serine/threonine-protein kinase GSO1"/>
    <property type="match status" value="2"/>
</dbReference>
<dbReference type="InterPro" id="IPR011009">
    <property type="entry name" value="Kinase-like_dom_sf"/>
</dbReference>